<gene>
    <name evidence="2" type="ORF">GCM10007874_08130</name>
</gene>
<evidence type="ECO:0008006" key="4">
    <source>
        <dbReference type="Google" id="ProtNLM"/>
    </source>
</evidence>
<feature type="compositionally biased region" description="Basic and acidic residues" evidence="1">
    <location>
        <begin position="33"/>
        <end position="48"/>
    </location>
</feature>
<keyword evidence="3" id="KW-1185">Reference proteome</keyword>
<evidence type="ECO:0000313" key="3">
    <source>
        <dbReference type="Proteomes" id="UP001156882"/>
    </source>
</evidence>
<proteinExistence type="predicted"/>
<protein>
    <recommendedName>
        <fullName evidence="4">Transposase</fullName>
    </recommendedName>
</protein>
<name>A0ABQ6CDQ3_9HYPH</name>
<dbReference type="Proteomes" id="UP001156882">
    <property type="component" value="Unassembled WGS sequence"/>
</dbReference>
<sequence>MAWRECRFDTASGEIAQYKVIRRVAEPPYEPRGSPETRDGGKGRRDITTESLGAMQHLPLARRQRLINVDKFVDGNGAEAQN</sequence>
<organism evidence="2 3">
    <name type="scientific">Labrys miyagiensis</name>
    <dbReference type="NCBI Taxonomy" id="346912"/>
    <lineage>
        <taxon>Bacteria</taxon>
        <taxon>Pseudomonadati</taxon>
        <taxon>Pseudomonadota</taxon>
        <taxon>Alphaproteobacteria</taxon>
        <taxon>Hyphomicrobiales</taxon>
        <taxon>Xanthobacteraceae</taxon>
        <taxon>Labrys</taxon>
    </lineage>
</organism>
<feature type="region of interest" description="Disordered" evidence="1">
    <location>
        <begin position="26"/>
        <end position="48"/>
    </location>
</feature>
<evidence type="ECO:0000313" key="2">
    <source>
        <dbReference type="EMBL" id="GLS17798.1"/>
    </source>
</evidence>
<evidence type="ECO:0000256" key="1">
    <source>
        <dbReference type="SAM" id="MobiDB-lite"/>
    </source>
</evidence>
<comment type="caution">
    <text evidence="2">The sequence shown here is derived from an EMBL/GenBank/DDBJ whole genome shotgun (WGS) entry which is preliminary data.</text>
</comment>
<reference evidence="3" key="1">
    <citation type="journal article" date="2019" name="Int. J. Syst. Evol. Microbiol.">
        <title>The Global Catalogue of Microorganisms (GCM) 10K type strain sequencing project: providing services to taxonomists for standard genome sequencing and annotation.</title>
        <authorList>
            <consortium name="The Broad Institute Genomics Platform"/>
            <consortium name="The Broad Institute Genome Sequencing Center for Infectious Disease"/>
            <person name="Wu L."/>
            <person name="Ma J."/>
        </authorList>
    </citation>
    <scope>NUCLEOTIDE SEQUENCE [LARGE SCALE GENOMIC DNA]</scope>
    <source>
        <strain evidence="3">NBRC 101365</strain>
    </source>
</reference>
<accession>A0ABQ6CDQ3</accession>
<dbReference type="EMBL" id="BSPC01000006">
    <property type="protein sequence ID" value="GLS17798.1"/>
    <property type="molecule type" value="Genomic_DNA"/>
</dbReference>